<comment type="caution">
    <text evidence="2">The sequence shown here is derived from an EMBL/GenBank/DDBJ whole genome shotgun (WGS) entry which is preliminary data.</text>
</comment>
<keyword evidence="3" id="KW-1185">Reference proteome</keyword>
<dbReference type="AlphaFoldDB" id="A0AA37PEF3"/>
<organism evidence="2 3">
    <name type="scientific">Colletotrichum spaethianum</name>
    <dbReference type="NCBI Taxonomy" id="700344"/>
    <lineage>
        <taxon>Eukaryota</taxon>
        <taxon>Fungi</taxon>
        <taxon>Dikarya</taxon>
        <taxon>Ascomycota</taxon>
        <taxon>Pezizomycotina</taxon>
        <taxon>Sordariomycetes</taxon>
        <taxon>Hypocreomycetidae</taxon>
        <taxon>Glomerellales</taxon>
        <taxon>Glomerellaceae</taxon>
        <taxon>Colletotrichum</taxon>
        <taxon>Colletotrichum spaethianum species complex</taxon>
    </lineage>
</organism>
<dbReference type="RefSeq" id="XP_049133130.1">
    <property type="nucleotide sequence ID" value="XM_049277173.1"/>
</dbReference>
<dbReference type="EMBL" id="BQXU01000040">
    <property type="protein sequence ID" value="GKT50780.1"/>
    <property type="molecule type" value="Genomic_DNA"/>
</dbReference>
<evidence type="ECO:0000313" key="2">
    <source>
        <dbReference type="EMBL" id="GKT50780.1"/>
    </source>
</evidence>
<gene>
    <name evidence="2" type="ORF">ColSpa_10961</name>
</gene>
<accession>A0AA37PEF3</accession>
<reference evidence="2 3" key="1">
    <citation type="submission" date="2022-03" db="EMBL/GenBank/DDBJ databases">
        <title>Genome data of Colletotrichum spp.</title>
        <authorList>
            <person name="Utami Y.D."/>
            <person name="Hiruma K."/>
        </authorList>
    </citation>
    <scope>NUCLEOTIDE SEQUENCE [LARGE SCALE GENOMIC DNA]</scope>
    <source>
        <strain evidence="2 3">MAFF 239500</strain>
    </source>
</reference>
<feature type="region of interest" description="Disordered" evidence="1">
    <location>
        <begin position="1"/>
        <end position="22"/>
    </location>
</feature>
<dbReference type="GeneID" id="73331763"/>
<dbReference type="Proteomes" id="UP001055115">
    <property type="component" value="Unassembled WGS sequence"/>
</dbReference>
<evidence type="ECO:0000313" key="3">
    <source>
        <dbReference type="Proteomes" id="UP001055115"/>
    </source>
</evidence>
<name>A0AA37PEF3_9PEZI</name>
<evidence type="ECO:0000256" key="1">
    <source>
        <dbReference type="SAM" id="MobiDB-lite"/>
    </source>
</evidence>
<protein>
    <submittedName>
        <fullName evidence="2">Uncharacterized protein</fullName>
    </submittedName>
</protein>
<proteinExistence type="predicted"/>
<sequence length="505" mass="55229">MAAEHHGRPAAAAAPNAPPPSTLAAQLVENISASTKSTRSDENAELKRLFAVIEKVKNKPDLLKDAEQRTEHNHMLIYVYARVVLEGIKLDDPFADRNHLRNEALKAINFLKVTIEETPNVLSHTTDGKQFVFRGEEPLWIWVFPKILRLLGHSRCLDLTAPIEGFFQFVILAVIRTGSMWKLLSSITLYLRETSSALLNHLQDMAPSAAGRDVSIDITLPSAAALELLLGKPGTLFVQQTTYTVQHVSQALRQATTLISALAHHSISKTSSSVSRSSLSELTPWLLDSLLSIRAVQNTWQAVAPSPRADLLEIALNLLPNKPSPARKSLASQKAYALLALLCAELSAHPDEILGIDEKSLTARKTLSLALIRLAHASLVDREIGRIAAPKIVFPLELACSEVPSLGEAHDFSRSIRVLKQASTSVVPDSLDPDTQPARFTDPELCQAVEDLGIGNHAAEEGEPAPKRRKVSMGAGELDEWTARLYEVLQADPIPENGTLEHTFL</sequence>